<reference evidence="3 4" key="1">
    <citation type="submission" date="2016-10" db="EMBL/GenBank/DDBJ databases">
        <title>Rodentibacter gen. nov. and new species.</title>
        <authorList>
            <person name="Christensen H."/>
        </authorList>
    </citation>
    <scope>NUCLEOTIDE SEQUENCE [LARGE SCALE GENOMIC DNA]</scope>
    <source>
        <strain evidence="1 3">H1983213011</strain>
        <strain evidence="2 4">H1987082031</strain>
    </source>
</reference>
<dbReference type="Proteomes" id="UP000189161">
    <property type="component" value="Unassembled WGS sequence"/>
</dbReference>
<dbReference type="Pfam" id="PF22759">
    <property type="entry name" value="E217_GP41"/>
    <property type="match status" value="1"/>
</dbReference>
<dbReference type="InterPro" id="IPR054496">
    <property type="entry name" value="E217_GP41"/>
</dbReference>
<sequence length="297" mass="32792">MELFRNSSFRQRKLRVTLLLGSPEQKFDNNGNNTVIIENMRVSAQIFVGGGNMAPTAQIVIYGLSQSIMDRVARVKWYTDAAKLNFVRLEALNNEAYSILFEGMISFATPNFAGAPNVSLTIKASTAAQHQILPVPPISKMGDVDVATLISQICQKMGMEFENNDVTAKISNPYLCETSLEQIKKICQAADIDLAIEANKVAIKNKGQGRKVKVPVISPSTGLIGYPMLDLSGIKFQCLYDPEIKFHGICEIRDSVITPANGQWAIYGLNHYLDSELPNGKWFCQVSATRIGEIKVK</sequence>
<dbReference type="AlphaFoldDB" id="A0A1V3ILY5"/>
<keyword evidence="4" id="KW-1185">Reference proteome</keyword>
<accession>A0A1V3ILY5</accession>
<evidence type="ECO:0000313" key="4">
    <source>
        <dbReference type="Proteomes" id="UP000189161"/>
    </source>
</evidence>
<evidence type="ECO:0000313" key="3">
    <source>
        <dbReference type="Proteomes" id="UP000188728"/>
    </source>
</evidence>
<evidence type="ECO:0000313" key="1">
    <source>
        <dbReference type="EMBL" id="OOF42929.1"/>
    </source>
</evidence>
<organism evidence="1 3">
    <name type="scientific">Rodentibacter trehalosifermentans</name>
    <dbReference type="NCBI Taxonomy" id="1908263"/>
    <lineage>
        <taxon>Bacteria</taxon>
        <taxon>Pseudomonadati</taxon>
        <taxon>Pseudomonadota</taxon>
        <taxon>Gammaproteobacteria</taxon>
        <taxon>Pasteurellales</taxon>
        <taxon>Pasteurellaceae</taxon>
        <taxon>Rodentibacter</taxon>
    </lineage>
</organism>
<gene>
    <name evidence="1" type="ORF">BKK51_12305</name>
    <name evidence="2" type="ORF">BKK52_09215</name>
</gene>
<dbReference type="Proteomes" id="UP000188728">
    <property type="component" value="Unassembled WGS sequence"/>
</dbReference>
<comment type="caution">
    <text evidence="1">The sequence shown here is derived from an EMBL/GenBank/DDBJ whole genome shotgun (WGS) entry which is preliminary data.</text>
</comment>
<evidence type="ECO:0000313" key="2">
    <source>
        <dbReference type="EMBL" id="OOF47454.1"/>
    </source>
</evidence>
<dbReference type="RefSeq" id="WP_077474751.1">
    <property type="nucleotide sequence ID" value="NZ_MLHK01000083.1"/>
</dbReference>
<protein>
    <submittedName>
        <fullName evidence="1">Uncharacterized protein</fullName>
    </submittedName>
</protein>
<dbReference type="EMBL" id="MLHL01000053">
    <property type="protein sequence ID" value="OOF47454.1"/>
    <property type="molecule type" value="Genomic_DNA"/>
</dbReference>
<name>A0A1V3ILY5_9PAST</name>
<dbReference type="EMBL" id="MLHK01000083">
    <property type="protein sequence ID" value="OOF42929.1"/>
    <property type="molecule type" value="Genomic_DNA"/>
</dbReference>
<dbReference type="OrthoDB" id="5690318at2"/>
<accession>A0A1V3IYI2</accession>
<proteinExistence type="predicted"/>